<feature type="signal peptide" evidence="3">
    <location>
        <begin position="1"/>
        <end position="16"/>
    </location>
</feature>
<feature type="compositionally biased region" description="Polar residues" evidence="1">
    <location>
        <begin position="120"/>
        <end position="131"/>
    </location>
</feature>
<feature type="transmembrane region" description="Helical" evidence="2">
    <location>
        <begin position="70"/>
        <end position="92"/>
    </location>
</feature>
<evidence type="ECO:0000313" key="4">
    <source>
        <dbReference type="EnsemblMetazoa" id="G18368.3:cds"/>
    </source>
</evidence>
<accession>A0A8W8JFU7</accession>
<feature type="chain" id="PRO_5042431058" evidence="3">
    <location>
        <begin position="17"/>
        <end position="179"/>
    </location>
</feature>
<reference evidence="4" key="1">
    <citation type="submission" date="2022-08" db="UniProtKB">
        <authorList>
            <consortium name="EnsemblMetazoa"/>
        </authorList>
    </citation>
    <scope>IDENTIFICATION</scope>
    <source>
        <strain evidence="4">05x7-T-G4-1.051#20</strain>
    </source>
</reference>
<feature type="region of interest" description="Disordered" evidence="1">
    <location>
        <begin position="98"/>
        <end position="179"/>
    </location>
</feature>
<keyword evidence="2" id="KW-1133">Transmembrane helix</keyword>
<dbReference type="Proteomes" id="UP000005408">
    <property type="component" value="Unassembled WGS sequence"/>
</dbReference>
<keyword evidence="2" id="KW-0472">Membrane</keyword>
<feature type="compositionally biased region" description="Basic residues" evidence="1">
    <location>
        <begin position="170"/>
        <end position="179"/>
    </location>
</feature>
<sequence length="179" mass="19235">MFFVIVVVLLFAKIKGECTTNDGNGGIVSIPCGDPSDTTMPSSTKKSGSSQLIFNVDNSSAANDPDNIKYIIAGGIVGAGILVVIACIFTIARRKGWQHDKHKKADNNRERRDSRESNETELTTVPQTDKSGFTAVEIRNLGFPSTEPEPIPKASSSLQGPNRCNAPASKKYHKNIGSL</sequence>
<dbReference type="EnsemblMetazoa" id="G18368.3">
    <property type="protein sequence ID" value="G18368.3:cds"/>
    <property type="gene ID" value="G18368"/>
</dbReference>
<evidence type="ECO:0000256" key="1">
    <source>
        <dbReference type="SAM" id="MobiDB-lite"/>
    </source>
</evidence>
<organism evidence="4 5">
    <name type="scientific">Magallana gigas</name>
    <name type="common">Pacific oyster</name>
    <name type="synonym">Crassostrea gigas</name>
    <dbReference type="NCBI Taxonomy" id="29159"/>
    <lineage>
        <taxon>Eukaryota</taxon>
        <taxon>Metazoa</taxon>
        <taxon>Spiralia</taxon>
        <taxon>Lophotrochozoa</taxon>
        <taxon>Mollusca</taxon>
        <taxon>Bivalvia</taxon>
        <taxon>Autobranchia</taxon>
        <taxon>Pteriomorphia</taxon>
        <taxon>Ostreida</taxon>
        <taxon>Ostreoidea</taxon>
        <taxon>Ostreidae</taxon>
        <taxon>Magallana</taxon>
    </lineage>
</organism>
<keyword evidence="2" id="KW-0812">Transmembrane</keyword>
<proteinExistence type="predicted"/>
<keyword evidence="5" id="KW-1185">Reference proteome</keyword>
<feature type="compositionally biased region" description="Basic and acidic residues" evidence="1">
    <location>
        <begin position="98"/>
        <end position="118"/>
    </location>
</feature>
<dbReference type="EnsemblMetazoa" id="G18368.1">
    <property type="protein sequence ID" value="G18368.1:cds"/>
    <property type="gene ID" value="G18368"/>
</dbReference>
<dbReference type="EnsemblMetazoa" id="G18368.2">
    <property type="protein sequence ID" value="G18368.2:cds"/>
    <property type="gene ID" value="G18368"/>
</dbReference>
<evidence type="ECO:0000256" key="3">
    <source>
        <dbReference type="SAM" id="SignalP"/>
    </source>
</evidence>
<evidence type="ECO:0000313" key="5">
    <source>
        <dbReference type="Proteomes" id="UP000005408"/>
    </source>
</evidence>
<evidence type="ECO:0000256" key="2">
    <source>
        <dbReference type="SAM" id="Phobius"/>
    </source>
</evidence>
<name>A0A8W8JFU7_MAGGI</name>
<protein>
    <submittedName>
        <fullName evidence="4">Uncharacterized protein</fullName>
    </submittedName>
</protein>
<dbReference type="AlphaFoldDB" id="A0A8W8JFU7"/>
<keyword evidence="3" id="KW-0732">Signal</keyword>